<dbReference type="FunFam" id="3.40.50.720:FF:000084">
    <property type="entry name" value="Short-chain dehydrogenase reductase"/>
    <property type="match status" value="1"/>
</dbReference>
<evidence type="ECO:0000313" key="3">
    <source>
        <dbReference type="EMBL" id="MCU7550232.1"/>
    </source>
</evidence>
<dbReference type="Proteomes" id="UP001155483">
    <property type="component" value="Unassembled WGS sequence"/>
</dbReference>
<evidence type="ECO:0000256" key="1">
    <source>
        <dbReference type="ARBA" id="ARBA00006484"/>
    </source>
</evidence>
<comment type="similarity">
    <text evidence="1">Belongs to the short-chain dehydrogenases/reductases (SDR) family.</text>
</comment>
<evidence type="ECO:0000313" key="4">
    <source>
        <dbReference type="Proteomes" id="UP001155483"/>
    </source>
</evidence>
<reference evidence="3" key="1">
    <citation type="submission" date="2022-09" db="EMBL/GenBank/DDBJ databases">
        <authorList>
            <person name="Yuan C."/>
            <person name="Ke Z."/>
        </authorList>
    </citation>
    <scope>NUCLEOTIDE SEQUENCE</scope>
    <source>
        <strain evidence="3">LB-8</strain>
    </source>
</reference>
<name>A0A9X2XX96_9BACT</name>
<dbReference type="EMBL" id="JAOTIF010000010">
    <property type="protein sequence ID" value="MCU7550232.1"/>
    <property type="molecule type" value="Genomic_DNA"/>
</dbReference>
<dbReference type="Gene3D" id="3.40.50.720">
    <property type="entry name" value="NAD(P)-binding Rossmann-like Domain"/>
    <property type="match status" value="1"/>
</dbReference>
<dbReference type="PANTHER" id="PTHR24321:SF8">
    <property type="entry name" value="ESTRADIOL 17-BETA-DEHYDROGENASE 8-RELATED"/>
    <property type="match status" value="1"/>
</dbReference>
<dbReference type="GO" id="GO:0016491">
    <property type="term" value="F:oxidoreductase activity"/>
    <property type="evidence" value="ECO:0007669"/>
    <property type="project" value="UniProtKB-KW"/>
</dbReference>
<dbReference type="AlphaFoldDB" id="A0A9X2XX96"/>
<organism evidence="3 4">
    <name type="scientific">Paraflavisolibacter caeni</name>
    <dbReference type="NCBI Taxonomy" id="2982496"/>
    <lineage>
        <taxon>Bacteria</taxon>
        <taxon>Pseudomonadati</taxon>
        <taxon>Bacteroidota</taxon>
        <taxon>Chitinophagia</taxon>
        <taxon>Chitinophagales</taxon>
        <taxon>Chitinophagaceae</taxon>
        <taxon>Paraflavisolibacter</taxon>
    </lineage>
</organism>
<protein>
    <submittedName>
        <fullName evidence="3">SDR family oxidoreductase</fullName>
    </submittedName>
</protein>
<keyword evidence="4" id="KW-1185">Reference proteome</keyword>
<dbReference type="InterPro" id="IPR036291">
    <property type="entry name" value="NAD(P)-bd_dom_sf"/>
</dbReference>
<dbReference type="InterPro" id="IPR002347">
    <property type="entry name" value="SDR_fam"/>
</dbReference>
<reference evidence="3" key="2">
    <citation type="submission" date="2023-04" db="EMBL/GenBank/DDBJ databases">
        <title>Paracnuella aquatica gen. nov., sp. nov., a member of the family Chitinophagaceae isolated from a hot spring.</title>
        <authorList>
            <person name="Wang C."/>
        </authorList>
    </citation>
    <scope>NUCLEOTIDE SEQUENCE</scope>
    <source>
        <strain evidence="3">LB-8</strain>
    </source>
</reference>
<dbReference type="RefSeq" id="WP_279297672.1">
    <property type="nucleotide sequence ID" value="NZ_JAOTIF010000010.1"/>
</dbReference>
<dbReference type="CDD" id="cd05233">
    <property type="entry name" value="SDR_c"/>
    <property type="match status" value="1"/>
</dbReference>
<dbReference type="PANTHER" id="PTHR24321">
    <property type="entry name" value="DEHYDROGENASES, SHORT CHAIN"/>
    <property type="match status" value="1"/>
</dbReference>
<accession>A0A9X2XX96</accession>
<comment type="caution">
    <text evidence="3">The sequence shown here is derived from an EMBL/GenBank/DDBJ whole genome shotgun (WGS) entry which is preliminary data.</text>
</comment>
<dbReference type="PRINTS" id="PR00081">
    <property type="entry name" value="GDHRDH"/>
</dbReference>
<evidence type="ECO:0000256" key="2">
    <source>
        <dbReference type="ARBA" id="ARBA00023002"/>
    </source>
</evidence>
<dbReference type="Pfam" id="PF13561">
    <property type="entry name" value="adh_short_C2"/>
    <property type="match status" value="1"/>
</dbReference>
<gene>
    <name evidence="3" type="ORF">OCK74_14010</name>
</gene>
<sequence length="248" mass="26945">MDWKNKIAIITGAGSGIGQATKNLLRSKGCIVYNLDLAVTDNDEMKYFVPCNVRDRKAIKAAVDEVFSKTGRIDFLFANAGIHLFADMEETTDEEFDNVVATNIYGTFYTVRSVLPYMKAQRSGSIVLMGSDQTFVGKAKSSVYGLTKGAIGQLAKSTAIDVALFNIRVNCVCPGTTDTPLLHKAVDRFVSLTSQNKEDVYKSLDAMQPWGRVGRPEEIAAAVAFMLSDEASFMTGSLVSVDGGYVCQ</sequence>
<keyword evidence="2" id="KW-0560">Oxidoreductase</keyword>
<proteinExistence type="inferred from homology"/>
<dbReference type="SUPFAM" id="SSF51735">
    <property type="entry name" value="NAD(P)-binding Rossmann-fold domains"/>
    <property type="match status" value="1"/>
</dbReference>